<name>A0A4R2L3N1_9GAMM</name>
<dbReference type="InterPro" id="IPR016461">
    <property type="entry name" value="COMT-like"/>
</dbReference>
<gene>
    <name evidence="6" type="ORF">EV688_103193</name>
</gene>
<keyword evidence="1 6" id="KW-0489">Methyltransferase</keyword>
<dbReference type="SUPFAM" id="SSF46785">
    <property type="entry name" value="Winged helix' DNA-binding domain"/>
    <property type="match status" value="1"/>
</dbReference>
<dbReference type="RefSeq" id="WP_240624332.1">
    <property type="nucleotide sequence ID" value="NZ_QQSW01000008.1"/>
</dbReference>
<organism evidence="6 7">
    <name type="scientific">Chromatocurvus halotolerans</name>
    <dbReference type="NCBI Taxonomy" id="1132028"/>
    <lineage>
        <taxon>Bacteria</taxon>
        <taxon>Pseudomonadati</taxon>
        <taxon>Pseudomonadota</taxon>
        <taxon>Gammaproteobacteria</taxon>
        <taxon>Cellvibrionales</taxon>
        <taxon>Halieaceae</taxon>
        <taxon>Chromatocurvus</taxon>
    </lineage>
</organism>
<evidence type="ECO:0000256" key="3">
    <source>
        <dbReference type="ARBA" id="ARBA00022691"/>
    </source>
</evidence>
<reference evidence="6 7" key="1">
    <citation type="submission" date="2019-03" db="EMBL/GenBank/DDBJ databases">
        <title>Genomic Encyclopedia of Type Strains, Phase IV (KMG-IV): sequencing the most valuable type-strain genomes for metagenomic binning, comparative biology and taxonomic classification.</title>
        <authorList>
            <person name="Goeker M."/>
        </authorList>
    </citation>
    <scope>NUCLEOTIDE SEQUENCE [LARGE SCALE GENOMIC DNA]</scope>
    <source>
        <strain evidence="6 7">DSM 23344</strain>
    </source>
</reference>
<dbReference type="PANTHER" id="PTHR43712:SF2">
    <property type="entry name" value="O-METHYLTRANSFERASE CICE"/>
    <property type="match status" value="1"/>
</dbReference>
<dbReference type="GO" id="GO:0032259">
    <property type="term" value="P:methylation"/>
    <property type="evidence" value="ECO:0007669"/>
    <property type="project" value="UniProtKB-KW"/>
</dbReference>
<dbReference type="InterPro" id="IPR029063">
    <property type="entry name" value="SAM-dependent_MTases_sf"/>
</dbReference>
<evidence type="ECO:0000259" key="4">
    <source>
        <dbReference type="Pfam" id="PF00891"/>
    </source>
</evidence>
<dbReference type="Gene3D" id="3.40.50.150">
    <property type="entry name" value="Vaccinia Virus protein VP39"/>
    <property type="match status" value="1"/>
</dbReference>
<evidence type="ECO:0000313" key="7">
    <source>
        <dbReference type="Proteomes" id="UP000294980"/>
    </source>
</evidence>
<dbReference type="AlphaFoldDB" id="A0A4R2L3N1"/>
<evidence type="ECO:0000313" key="6">
    <source>
        <dbReference type="EMBL" id="TCO77178.1"/>
    </source>
</evidence>
<proteinExistence type="predicted"/>
<feature type="domain" description="O-methyltransferase C-terminal" evidence="4">
    <location>
        <begin position="189"/>
        <end position="366"/>
    </location>
</feature>
<dbReference type="PANTHER" id="PTHR43712">
    <property type="entry name" value="PUTATIVE (AFU_ORTHOLOGUE AFUA_4G14580)-RELATED"/>
    <property type="match status" value="1"/>
</dbReference>
<dbReference type="InterPro" id="IPR012967">
    <property type="entry name" value="COMT_dimerisation"/>
</dbReference>
<feature type="domain" description="O-methyltransferase dimerisation" evidence="5">
    <location>
        <begin position="62"/>
        <end position="136"/>
    </location>
</feature>
<dbReference type="Gene3D" id="1.10.287.1350">
    <property type="match status" value="1"/>
</dbReference>
<dbReference type="InterPro" id="IPR036390">
    <property type="entry name" value="WH_DNA-bd_sf"/>
</dbReference>
<keyword evidence="7" id="KW-1185">Reference proteome</keyword>
<keyword evidence="2 6" id="KW-0808">Transferase</keyword>
<dbReference type="Gene3D" id="1.10.10.10">
    <property type="entry name" value="Winged helix-like DNA-binding domain superfamily/Winged helix DNA-binding domain"/>
    <property type="match status" value="1"/>
</dbReference>
<dbReference type="GO" id="GO:0046983">
    <property type="term" value="F:protein dimerization activity"/>
    <property type="evidence" value="ECO:0007669"/>
    <property type="project" value="InterPro"/>
</dbReference>
<dbReference type="Proteomes" id="UP000294980">
    <property type="component" value="Unassembled WGS sequence"/>
</dbReference>
<protein>
    <submittedName>
        <fullName evidence="6">Demethylspheroidene O-methyltransferase</fullName>
    </submittedName>
</protein>
<dbReference type="Pfam" id="PF00891">
    <property type="entry name" value="Methyltransf_2"/>
    <property type="match status" value="1"/>
</dbReference>
<evidence type="ECO:0000256" key="2">
    <source>
        <dbReference type="ARBA" id="ARBA00022679"/>
    </source>
</evidence>
<comment type="caution">
    <text evidence="6">The sequence shown here is derived from an EMBL/GenBank/DDBJ whole genome shotgun (WGS) entry which is preliminary data.</text>
</comment>
<dbReference type="SUPFAM" id="SSF53335">
    <property type="entry name" value="S-adenosyl-L-methionine-dependent methyltransferases"/>
    <property type="match status" value="1"/>
</dbReference>
<sequence>MRTEVSAGEGSSETTQQRLRGMGEWMLTWRDRLLGSPRFQRAAARFPLTRPLARRRARTLFDVSAGFVYSQILFACVRSRLLETLADGPRSVASIARAIDLPESAALTLLRAAASLRLVQPAGDDYRLGDLGAVMLGNPSIAAMVNHHERLYADLTDPLALLANPGETRLAAYWPYAGNENRGGIGGDEVAAYSELMAASQAMLSSDILDAVSMKSATRLLDVAGGEGVFLAAALSRWPHLQGTVMDLPAVAERAATRLADAAVAARATAASVDMFADAWPPGADLISFVRVLHDHDDGPVRELLSRAHAALGPGGRVMIAEPMAQTPGAEPVGDGYFGFYLLAMGSGRPRSAQELSAMLRDAGFQGVRELKTSQPMLVRVLVAEIGADVVN</sequence>
<dbReference type="Pfam" id="PF08100">
    <property type="entry name" value="Dimerisation"/>
    <property type="match status" value="1"/>
</dbReference>
<evidence type="ECO:0000256" key="1">
    <source>
        <dbReference type="ARBA" id="ARBA00022603"/>
    </source>
</evidence>
<keyword evidence="3" id="KW-0949">S-adenosyl-L-methionine</keyword>
<dbReference type="InterPro" id="IPR036388">
    <property type="entry name" value="WH-like_DNA-bd_sf"/>
</dbReference>
<dbReference type="GO" id="GO:0008171">
    <property type="term" value="F:O-methyltransferase activity"/>
    <property type="evidence" value="ECO:0007669"/>
    <property type="project" value="InterPro"/>
</dbReference>
<dbReference type="InterPro" id="IPR001077">
    <property type="entry name" value="COMT_C"/>
</dbReference>
<evidence type="ECO:0000259" key="5">
    <source>
        <dbReference type="Pfam" id="PF08100"/>
    </source>
</evidence>
<dbReference type="CDD" id="cd02440">
    <property type="entry name" value="AdoMet_MTases"/>
    <property type="match status" value="1"/>
</dbReference>
<dbReference type="PROSITE" id="PS51683">
    <property type="entry name" value="SAM_OMT_II"/>
    <property type="match status" value="1"/>
</dbReference>
<accession>A0A4R2L3N1</accession>
<dbReference type="EMBL" id="SLWX01000003">
    <property type="protein sequence ID" value="TCO77178.1"/>
    <property type="molecule type" value="Genomic_DNA"/>
</dbReference>